<evidence type="ECO:0000256" key="1">
    <source>
        <dbReference type="SAM" id="MobiDB-lite"/>
    </source>
</evidence>
<feature type="region of interest" description="Disordered" evidence="1">
    <location>
        <begin position="400"/>
        <end position="420"/>
    </location>
</feature>
<keyword evidence="3" id="KW-1185">Reference proteome</keyword>
<sequence>MSFNGVLEWKALLAAYGVIANNDIIFVGDHLLASQDFLGRNREDRPVHSEGSEDFEGSRFQKFQNFGKLFTFLLVTGPETPELLSASFGNEPLLCSGIWITLYSILVLLLEKVYLKFQFTSRKVQHIDTRIDYCTNASRNKSSSCYLTVLLHLLNDRVIHSVVTHGSQVRRCSLANSNGLRYGGIEGVRPSMKSSWGGLVACFAFALRRKIGRLTAECHPCERAGLFWLVDLKAKLKSGASQQECGHILGQSIWRKQQRGYIQSSLVFIQMGAKLKGGGVGDGGDRKKRKRGMAWEGFGKLWSFLSIPEFTPPHSPQLRGAKKQQARLEPAPSAFLYEDAPVTDMPSPSPRCVRVSGWLRRSIVLLLAPDVPYSMTPRQRRKRHVTQSLDGLALDPCHSNSKTGAAAAQRHSNDLSREPSWTTADYGRGCFLQRQAICGVSFYSSASNLHPERHGCKAELNTRWTGPCASRARHQSSYRNPEAAFNGQTYTANQLEDTATHTPLLLLLPLLLLHFAFPGITRATRLHQVTHLQQQGQTLSFQTKQRKSPTLDPSGGAVGRRKRFSHLLLPNLNIFANVQSNKGKEWRLGI</sequence>
<dbReference type="KEGG" id="smo:SELMODRAFT_412170"/>
<protein>
    <submittedName>
        <fullName evidence="2">Uncharacterized protein</fullName>
    </submittedName>
</protein>
<feature type="region of interest" description="Disordered" evidence="1">
    <location>
        <begin position="537"/>
        <end position="558"/>
    </location>
</feature>
<reference evidence="2 3" key="1">
    <citation type="journal article" date="2011" name="Science">
        <title>The Selaginella genome identifies genetic changes associated with the evolution of vascular plants.</title>
        <authorList>
            <person name="Banks J.A."/>
            <person name="Nishiyama T."/>
            <person name="Hasebe M."/>
            <person name="Bowman J.L."/>
            <person name="Gribskov M."/>
            <person name="dePamphilis C."/>
            <person name="Albert V.A."/>
            <person name="Aono N."/>
            <person name="Aoyama T."/>
            <person name="Ambrose B.A."/>
            <person name="Ashton N.W."/>
            <person name="Axtell M.J."/>
            <person name="Barker E."/>
            <person name="Barker M.S."/>
            <person name="Bennetzen J.L."/>
            <person name="Bonawitz N.D."/>
            <person name="Chapple C."/>
            <person name="Cheng C."/>
            <person name="Correa L.G."/>
            <person name="Dacre M."/>
            <person name="DeBarry J."/>
            <person name="Dreyer I."/>
            <person name="Elias M."/>
            <person name="Engstrom E.M."/>
            <person name="Estelle M."/>
            <person name="Feng L."/>
            <person name="Finet C."/>
            <person name="Floyd S.K."/>
            <person name="Frommer W.B."/>
            <person name="Fujita T."/>
            <person name="Gramzow L."/>
            <person name="Gutensohn M."/>
            <person name="Harholt J."/>
            <person name="Hattori M."/>
            <person name="Heyl A."/>
            <person name="Hirai T."/>
            <person name="Hiwatashi Y."/>
            <person name="Ishikawa M."/>
            <person name="Iwata M."/>
            <person name="Karol K.G."/>
            <person name="Koehler B."/>
            <person name="Kolukisaoglu U."/>
            <person name="Kubo M."/>
            <person name="Kurata T."/>
            <person name="Lalonde S."/>
            <person name="Li K."/>
            <person name="Li Y."/>
            <person name="Litt A."/>
            <person name="Lyons E."/>
            <person name="Manning G."/>
            <person name="Maruyama T."/>
            <person name="Michael T.P."/>
            <person name="Mikami K."/>
            <person name="Miyazaki S."/>
            <person name="Morinaga S."/>
            <person name="Murata T."/>
            <person name="Mueller-Roeber B."/>
            <person name="Nelson D.R."/>
            <person name="Obara M."/>
            <person name="Oguri Y."/>
            <person name="Olmstead R.G."/>
            <person name="Onodera N."/>
            <person name="Petersen B.L."/>
            <person name="Pils B."/>
            <person name="Prigge M."/>
            <person name="Rensing S.A."/>
            <person name="Riano-Pachon D.M."/>
            <person name="Roberts A.W."/>
            <person name="Sato Y."/>
            <person name="Scheller H.V."/>
            <person name="Schulz B."/>
            <person name="Schulz C."/>
            <person name="Shakirov E.V."/>
            <person name="Shibagaki N."/>
            <person name="Shinohara N."/>
            <person name="Shippen D.E."/>
            <person name="Soerensen I."/>
            <person name="Sotooka R."/>
            <person name="Sugimoto N."/>
            <person name="Sugita M."/>
            <person name="Sumikawa N."/>
            <person name="Tanurdzic M."/>
            <person name="Theissen G."/>
            <person name="Ulvskov P."/>
            <person name="Wakazuki S."/>
            <person name="Weng J.K."/>
            <person name="Willats W.W."/>
            <person name="Wipf D."/>
            <person name="Wolf P.G."/>
            <person name="Yang L."/>
            <person name="Zimmer A.D."/>
            <person name="Zhu Q."/>
            <person name="Mitros T."/>
            <person name="Hellsten U."/>
            <person name="Loque D."/>
            <person name="Otillar R."/>
            <person name="Salamov A."/>
            <person name="Schmutz J."/>
            <person name="Shapiro H."/>
            <person name="Lindquist E."/>
            <person name="Lucas S."/>
            <person name="Rokhsar D."/>
            <person name="Grigoriev I.V."/>
        </authorList>
    </citation>
    <scope>NUCLEOTIDE SEQUENCE [LARGE SCALE GENOMIC DNA]</scope>
</reference>
<evidence type="ECO:0000313" key="2">
    <source>
        <dbReference type="EMBL" id="EFJ27409.1"/>
    </source>
</evidence>
<accession>D8RKA3</accession>
<dbReference type="Gramene" id="EFJ27409">
    <property type="protein sequence ID" value="EFJ27409"/>
    <property type="gene ID" value="SELMODRAFT_412170"/>
</dbReference>
<name>D8RKA3_SELML</name>
<organism evidence="3">
    <name type="scientific">Selaginella moellendorffii</name>
    <name type="common">Spikemoss</name>
    <dbReference type="NCBI Taxonomy" id="88036"/>
    <lineage>
        <taxon>Eukaryota</taxon>
        <taxon>Viridiplantae</taxon>
        <taxon>Streptophyta</taxon>
        <taxon>Embryophyta</taxon>
        <taxon>Tracheophyta</taxon>
        <taxon>Lycopodiopsida</taxon>
        <taxon>Selaginellales</taxon>
        <taxon>Selaginellaceae</taxon>
        <taxon>Selaginella</taxon>
    </lineage>
</organism>
<dbReference type="InParanoid" id="D8RKA3"/>
<dbReference type="AlphaFoldDB" id="D8RKA3"/>
<dbReference type="EMBL" id="GL377582">
    <property type="protein sequence ID" value="EFJ27409.1"/>
    <property type="molecule type" value="Genomic_DNA"/>
</dbReference>
<evidence type="ECO:0000313" key="3">
    <source>
        <dbReference type="Proteomes" id="UP000001514"/>
    </source>
</evidence>
<dbReference type="Proteomes" id="UP000001514">
    <property type="component" value="Unassembled WGS sequence"/>
</dbReference>
<dbReference type="HOGENOM" id="CLU_420046_0_0_1"/>
<gene>
    <name evidence="2" type="ORF">SELMODRAFT_412170</name>
</gene>
<proteinExistence type="predicted"/>